<evidence type="ECO:0000259" key="12">
    <source>
        <dbReference type="PROSITE" id="PS50868"/>
    </source>
</evidence>
<evidence type="ECO:0000256" key="6">
    <source>
        <dbReference type="ARBA" id="ARBA00022723"/>
    </source>
</evidence>
<feature type="domain" description="Chromo" evidence="10">
    <location>
        <begin position="207"/>
        <end position="268"/>
    </location>
</feature>
<evidence type="ECO:0000256" key="2">
    <source>
        <dbReference type="ARBA" id="ARBA00022454"/>
    </source>
</evidence>
<dbReference type="PROSITE" id="PS50013">
    <property type="entry name" value="CHROMO_2"/>
    <property type="match status" value="1"/>
</dbReference>
<evidence type="ECO:0000256" key="5">
    <source>
        <dbReference type="ARBA" id="ARBA00022691"/>
    </source>
</evidence>
<dbReference type="InterPro" id="IPR016197">
    <property type="entry name" value="Chromo-like_dom_sf"/>
</dbReference>
<dbReference type="AlphaFoldDB" id="A0AA36DES2"/>
<proteinExistence type="predicted"/>
<keyword evidence="2" id="KW-0158">Chromosome</keyword>
<keyword evidence="14" id="KW-1185">Reference proteome</keyword>
<evidence type="ECO:0000256" key="8">
    <source>
        <dbReference type="ARBA" id="ARBA00023328"/>
    </source>
</evidence>
<evidence type="ECO:0000256" key="9">
    <source>
        <dbReference type="SAM" id="MobiDB-lite"/>
    </source>
</evidence>
<dbReference type="GO" id="GO:0046872">
    <property type="term" value="F:metal ion binding"/>
    <property type="evidence" value="ECO:0007669"/>
    <property type="project" value="UniProtKB-KW"/>
</dbReference>
<keyword evidence="7" id="KW-0862">Zinc</keyword>
<evidence type="ECO:0000259" key="10">
    <source>
        <dbReference type="PROSITE" id="PS50013"/>
    </source>
</evidence>
<dbReference type="PANTHER" id="PTHR46223">
    <property type="entry name" value="HISTONE-LYSINE N-METHYLTRANSFERASE SUV39H"/>
    <property type="match status" value="1"/>
</dbReference>
<dbReference type="SUPFAM" id="SSF54160">
    <property type="entry name" value="Chromo domain-like"/>
    <property type="match status" value="1"/>
</dbReference>
<dbReference type="InterPro" id="IPR001214">
    <property type="entry name" value="SET_dom"/>
</dbReference>
<dbReference type="GO" id="GO:0000775">
    <property type="term" value="C:chromosome, centromeric region"/>
    <property type="evidence" value="ECO:0007669"/>
    <property type="project" value="UniProtKB-SubCell"/>
</dbReference>
<keyword evidence="3" id="KW-0489">Methyltransferase</keyword>
<dbReference type="CDD" id="cd00024">
    <property type="entry name" value="CD_CSD"/>
    <property type="match status" value="1"/>
</dbReference>
<keyword evidence="6" id="KW-0479">Metal-binding</keyword>
<dbReference type="Pfam" id="PF00856">
    <property type="entry name" value="SET"/>
    <property type="match status" value="1"/>
</dbReference>
<dbReference type="SUPFAM" id="SSF82199">
    <property type="entry name" value="SET domain"/>
    <property type="match status" value="1"/>
</dbReference>
<evidence type="ECO:0000313" key="13">
    <source>
        <dbReference type="EMBL" id="CAJ0586365.1"/>
    </source>
</evidence>
<organism evidence="13 14">
    <name type="scientific">Mesorhabditis spiculigera</name>
    <dbReference type="NCBI Taxonomy" id="96644"/>
    <lineage>
        <taxon>Eukaryota</taxon>
        <taxon>Metazoa</taxon>
        <taxon>Ecdysozoa</taxon>
        <taxon>Nematoda</taxon>
        <taxon>Chromadorea</taxon>
        <taxon>Rhabditida</taxon>
        <taxon>Rhabditina</taxon>
        <taxon>Rhabditomorpha</taxon>
        <taxon>Rhabditoidea</taxon>
        <taxon>Rhabditidae</taxon>
        <taxon>Mesorhabditinae</taxon>
        <taxon>Mesorhabditis</taxon>
    </lineage>
</organism>
<dbReference type="Proteomes" id="UP001177023">
    <property type="component" value="Unassembled WGS sequence"/>
</dbReference>
<feature type="domain" description="Post-SET" evidence="12">
    <location>
        <begin position="558"/>
        <end position="574"/>
    </location>
</feature>
<protein>
    <submittedName>
        <fullName evidence="13">Uncharacterized protein</fullName>
    </submittedName>
</protein>
<dbReference type="InterPro" id="IPR046341">
    <property type="entry name" value="SET_dom_sf"/>
</dbReference>
<comment type="caution">
    <text evidence="13">The sequence shown here is derived from an EMBL/GenBank/DDBJ whole genome shotgun (WGS) entry which is preliminary data.</text>
</comment>
<feature type="domain" description="SET" evidence="11">
    <location>
        <begin position="425"/>
        <end position="549"/>
    </location>
</feature>
<dbReference type="InterPro" id="IPR050973">
    <property type="entry name" value="H3K9_Histone-Lys_N-MTase"/>
</dbReference>
<accession>A0AA36DES2</accession>
<dbReference type="Gene3D" id="2.40.50.40">
    <property type="match status" value="1"/>
</dbReference>
<feature type="region of interest" description="Disordered" evidence="9">
    <location>
        <begin position="44"/>
        <end position="119"/>
    </location>
</feature>
<name>A0AA36DES2_9BILA</name>
<evidence type="ECO:0000256" key="1">
    <source>
        <dbReference type="ARBA" id="ARBA00004584"/>
    </source>
</evidence>
<dbReference type="PROSITE" id="PS50280">
    <property type="entry name" value="SET"/>
    <property type="match status" value="1"/>
</dbReference>
<dbReference type="SMART" id="SM00317">
    <property type="entry name" value="SET"/>
    <property type="match status" value="1"/>
</dbReference>
<dbReference type="InterPro" id="IPR003616">
    <property type="entry name" value="Post-SET_dom"/>
</dbReference>
<keyword evidence="4" id="KW-0808">Transferase</keyword>
<dbReference type="InterPro" id="IPR000953">
    <property type="entry name" value="Chromo/chromo_shadow_dom"/>
</dbReference>
<dbReference type="Pfam" id="PF00385">
    <property type="entry name" value="Chromo"/>
    <property type="match status" value="1"/>
</dbReference>
<gene>
    <name evidence="13" type="ORF">MSPICULIGERA_LOCUS24371</name>
</gene>
<evidence type="ECO:0000256" key="3">
    <source>
        <dbReference type="ARBA" id="ARBA00022603"/>
    </source>
</evidence>
<dbReference type="PROSITE" id="PS50868">
    <property type="entry name" value="POST_SET"/>
    <property type="match status" value="1"/>
</dbReference>
<feature type="compositionally biased region" description="Polar residues" evidence="9">
    <location>
        <begin position="44"/>
        <end position="56"/>
    </location>
</feature>
<evidence type="ECO:0000259" key="11">
    <source>
        <dbReference type="PROSITE" id="PS50280"/>
    </source>
</evidence>
<keyword evidence="8" id="KW-0137">Centromere</keyword>
<dbReference type="GO" id="GO:0032259">
    <property type="term" value="P:methylation"/>
    <property type="evidence" value="ECO:0007669"/>
    <property type="project" value="UniProtKB-KW"/>
</dbReference>
<evidence type="ECO:0000256" key="4">
    <source>
        <dbReference type="ARBA" id="ARBA00022679"/>
    </source>
</evidence>
<evidence type="ECO:0000256" key="7">
    <source>
        <dbReference type="ARBA" id="ARBA00022833"/>
    </source>
</evidence>
<evidence type="ECO:0000313" key="14">
    <source>
        <dbReference type="Proteomes" id="UP001177023"/>
    </source>
</evidence>
<dbReference type="EMBL" id="CATQJA010002708">
    <property type="protein sequence ID" value="CAJ0586365.1"/>
    <property type="molecule type" value="Genomic_DNA"/>
</dbReference>
<comment type="subcellular location">
    <subcellularLocation>
        <location evidence="1">Chromosome</location>
        <location evidence="1">Centromere</location>
    </subcellularLocation>
</comment>
<reference evidence="13" key="1">
    <citation type="submission" date="2023-06" db="EMBL/GenBank/DDBJ databases">
        <authorList>
            <person name="Delattre M."/>
        </authorList>
    </citation>
    <scope>NUCLEOTIDE SEQUENCE</scope>
    <source>
        <strain evidence="13">AF72</strain>
    </source>
</reference>
<dbReference type="Gene3D" id="2.170.270.10">
    <property type="entry name" value="SET domain"/>
    <property type="match status" value="1"/>
</dbReference>
<dbReference type="GO" id="GO:0008168">
    <property type="term" value="F:methyltransferase activity"/>
    <property type="evidence" value="ECO:0007669"/>
    <property type="project" value="UniProtKB-KW"/>
</dbReference>
<dbReference type="InterPro" id="IPR023780">
    <property type="entry name" value="Chromo_domain"/>
</dbReference>
<dbReference type="SMART" id="SM00298">
    <property type="entry name" value="CHROMO"/>
    <property type="match status" value="1"/>
</dbReference>
<dbReference type="PANTHER" id="PTHR46223:SF3">
    <property type="entry name" value="HISTONE-LYSINE N-METHYLTRANSFERASE SET-23"/>
    <property type="match status" value="1"/>
</dbReference>
<sequence length="589" mass="65113">MRPGLELETATPRKVLNALQNENNKNAIKPVDRAAVFPSIRNMANRSTASASTTNGPDFISKGVKRPSTAESAAGTPRKRSTNAGNDAALRASASKGPASERKKKTNKRSSATGAAEGEVPKRKAAYFLAGRRDRREDFLKGIDLGGDEDSSEWKLPEDDKIVPAGLVRKPWVSLKDAGQTAHRQRQAVRYSNFKAGSDGGSERNEYEVEQIIAMAKDPAGTPHYLLLWKHWGPNEATWQLKSDVVDTAPDLSMQYTERNKALDQVVKHLTKDQKASCRRFEFTYDMIGRGLDTPESRKTWKMLHLEKTYNEVLSAAAHPPVWVENWTKTNVPFVPPGPFHYITANVYSAGATAALEKLTGVDHHTYCECFIDDGSRRMRGSGFKPRCVDRVYRILRTSGDAIQQCTSDCCPDGCDQRVLTEDGPPIPLILFHEGAKGYGVRTPFDIPKNAYVGEYVGEVLTSEEADHPSRRTIYQHNLTGTHEVLGKGPLVIDSQHFGNITRFINHSCDPNVSTRPVIWSHHGNYNVKMAFFALRNIEAGEELTAAFVSDTDKRTKCTVRCLCGTKNCRGWLPGAPIPTADSGSAARE</sequence>
<feature type="non-terminal residue" evidence="13">
    <location>
        <position position="1"/>
    </location>
</feature>
<keyword evidence="5" id="KW-0949">S-adenosyl-L-methionine</keyword>